<sequence length="166" mass="20305">MKRRNQYISQLGVSGRIYGGNFVTEKKLYRIHQRYRYGFDYRDIFNMDMSYAEWLYSHMRMYKDNSVHDDTMATVTFDGKEYTIQEAVDWIIENIGEFIRYDYYLDTHFDYITRYPLIGKIMSKFNPAVRMYLQEYEWLEDNECQITDNFIKAGGLFIEIMQYCWL</sequence>
<organism evidence="1 2">
    <name type="scientific">Lachnospira eligens</name>
    <dbReference type="NCBI Taxonomy" id="39485"/>
    <lineage>
        <taxon>Bacteria</taxon>
        <taxon>Bacillati</taxon>
        <taxon>Bacillota</taxon>
        <taxon>Clostridia</taxon>
        <taxon>Lachnospirales</taxon>
        <taxon>Lachnospiraceae</taxon>
        <taxon>Lachnospira</taxon>
    </lineage>
</organism>
<gene>
    <name evidence="1" type="ORF">GKE48_04180</name>
</gene>
<dbReference type="AlphaFoldDB" id="A0A7C9L991"/>
<protein>
    <submittedName>
        <fullName evidence="1">Uncharacterized protein</fullName>
    </submittedName>
</protein>
<dbReference type="RefSeq" id="WP_022098851.1">
    <property type="nucleotide sequence ID" value="NZ_DAWCGT010000040.1"/>
</dbReference>
<reference evidence="1 2" key="1">
    <citation type="journal article" date="2019" name="Nat. Med.">
        <title>A library of human gut bacterial isolates paired with longitudinal multiomics data enables mechanistic microbiome research.</title>
        <authorList>
            <person name="Poyet M."/>
            <person name="Groussin M."/>
            <person name="Gibbons S.M."/>
            <person name="Avila-Pacheco J."/>
            <person name="Jiang X."/>
            <person name="Kearney S.M."/>
            <person name="Perrotta A.R."/>
            <person name="Berdy B."/>
            <person name="Zhao S."/>
            <person name="Lieberman T.D."/>
            <person name="Swanson P.K."/>
            <person name="Smith M."/>
            <person name="Roesemann S."/>
            <person name="Alexander J.E."/>
            <person name="Rich S.A."/>
            <person name="Livny J."/>
            <person name="Vlamakis H."/>
            <person name="Clish C."/>
            <person name="Bullock K."/>
            <person name="Deik A."/>
            <person name="Scott J."/>
            <person name="Pierce K.A."/>
            <person name="Xavier R.J."/>
            <person name="Alm E.J."/>
        </authorList>
    </citation>
    <scope>NUCLEOTIDE SEQUENCE [LARGE SCALE GENOMIC DNA]</scope>
    <source>
        <strain evidence="1 2">BIOML-A1</strain>
    </source>
</reference>
<accession>A0A7C9L991</accession>
<evidence type="ECO:0000313" key="1">
    <source>
        <dbReference type="EMBL" id="MSC56653.1"/>
    </source>
</evidence>
<dbReference type="EMBL" id="WKRD01000003">
    <property type="protein sequence ID" value="MSC56653.1"/>
    <property type="molecule type" value="Genomic_DNA"/>
</dbReference>
<name>A0A7C9L991_9FIRM</name>
<evidence type="ECO:0000313" key="2">
    <source>
        <dbReference type="Proteomes" id="UP000481964"/>
    </source>
</evidence>
<dbReference type="Proteomes" id="UP000481964">
    <property type="component" value="Unassembled WGS sequence"/>
</dbReference>
<proteinExistence type="predicted"/>
<comment type="caution">
    <text evidence="1">The sequence shown here is derived from an EMBL/GenBank/DDBJ whole genome shotgun (WGS) entry which is preliminary data.</text>
</comment>